<sequence>MVKGVKIFLVISVFLFFGPNLVLAQDCKPSIAVPDDVEVLLLTGSEQQTQLMKEILVELKNVKQELEETKADFTKATKDTSDIMFVGGKMWSKNIVNMSASFIIIDDLEDNYLFMIGYLYPPTEEENQEDLPDNTASISYREFHIQGSANWLPIRWNNFDSVKDYYKLGLDFGVGFFFDWQAGLRIKNHEIGLGIDIEIPDPVVDLEDGLGVQIIMVGSVSYAVVVMGCRGTIDYSACFLTGGARF</sequence>
<proteinExistence type="predicted"/>
<feature type="signal peptide" evidence="2">
    <location>
        <begin position="1"/>
        <end position="24"/>
    </location>
</feature>
<keyword evidence="1" id="KW-0175">Coiled coil</keyword>
<evidence type="ECO:0000313" key="4">
    <source>
        <dbReference type="Proteomes" id="UP000230843"/>
    </source>
</evidence>
<reference evidence="4" key="1">
    <citation type="submission" date="2017-09" db="EMBL/GenBank/DDBJ databases">
        <title>Depth-based differentiation of microbial function through sediment-hosted aquifers and enrichment of novel symbionts in the deep terrestrial subsurface.</title>
        <authorList>
            <person name="Probst A.J."/>
            <person name="Ladd B."/>
            <person name="Jarett J.K."/>
            <person name="Geller-Mcgrath D.E."/>
            <person name="Sieber C.M.K."/>
            <person name="Emerson J.B."/>
            <person name="Anantharaman K."/>
            <person name="Thomas B.C."/>
            <person name="Malmstrom R."/>
            <person name="Stieglmeier M."/>
            <person name="Klingl A."/>
            <person name="Woyke T."/>
            <person name="Ryan C.M."/>
            <person name="Banfield J.F."/>
        </authorList>
    </citation>
    <scope>NUCLEOTIDE SEQUENCE [LARGE SCALE GENOMIC DNA]</scope>
</reference>
<accession>A0A2M7Z6U7</accession>
<evidence type="ECO:0000256" key="2">
    <source>
        <dbReference type="SAM" id="SignalP"/>
    </source>
</evidence>
<gene>
    <name evidence="3" type="ORF">CO137_01905</name>
</gene>
<dbReference type="Proteomes" id="UP000230843">
    <property type="component" value="Unassembled WGS sequence"/>
</dbReference>
<evidence type="ECO:0008006" key="5">
    <source>
        <dbReference type="Google" id="ProtNLM"/>
    </source>
</evidence>
<dbReference type="AlphaFoldDB" id="A0A2M7Z6U7"/>
<evidence type="ECO:0000256" key="1">
    <source>
        <dbReference type="SAM" id="Coils"/>
    </source>
</evidence>
<evidence type="ECO:0000313" key="3">
    <source>
        <dbReference type="EMBL" id="PJA89868.1"/>
    </source>
</evidence>
<comment type="caution">
    <text evidence="3">The sequence shown here is derived from an EMBL/GenBank/DDBJ whole genome shotgun (WGS) entry which is preliminary data.</text>
</comment>
<feature type="coiled-coil region" evidence="1">
    <location>
        <begin position="45"/>
        <end position="79"/>
    </location>
</feature>
<organism evidence="3 4">
    <name type="scientific">Candidatus Magasanikbacteria bacterium CG_4_9_14_3_um_filter_32_9</name>
    <dbReference type="NCBI Taxonomy" id="1974644"/>
    <lineage>
        <taxon>Bacteria</taxon>
        <taxon>Candidatus Magasanikiibacteriota</taxon>
    </lineage>
</organism>
<keyword evidence="2" id="KW-0732">Signal</keyword>
<name>A0A2M7Z6U7_9BACT</name>
<dbReference type="EMBL" id="PFVJ01000041">
    <property type="protein sequence ID" value="PJA89868.1"/>
    <property type="molecule type" value="Genomic_DNA"/>
</dbReference>
<feature type="chain" id="PRO_5014663437" description="Outer membrane protein beta-barrel domain-containing protein" evidence="2">
    <location>
        <begin position="25"/>
        <end position="246"/>
    </location>
</feature>
<protein>
    <recommendedName>
        <fullName evidence="5">Outer membrane protein beta-barrel domain-containing protein</fullName>
    </recommendedName>
</protein>